<name>A0A432W4W3_9GAMM</name>
<dbReference type="Proteomes" id="UP000288293">
    <property type="component" value="Unassembled WGS sequence"/>
</dbReference>
<protein>
    <submittedName>
        <fullName evidence="1">Uncharacterized protein</fullName>
    </submittedName>
</protein>
<reference evidence="1 2" key="1">
    <citation type="journal article" date="2011" name="Front. Microbiol.">
        <title>Genomic signatures of strain selection and enhancement in Bacillus atrophaeus var. globigii, a historical biowarfare simulant.</title>
        <authorList>
            <person name="Gibbons H.S."/>
            <person name="Broomall S.M."/>
            <person name="McNew L.A."/>
            <person name="Daligault H."/>
            <person name="Chapman C."/>
            <person name="Bruce D."/>
            <person name="Karavis M."/>
            <person name="Krepps M."/>
            <person name="McGregor P.A."/>
            <person name="Hong C."/>
            <person name="Park K.H."/>
            <person name="Akmal A."/>
            <person name="Feldman A."/>
            <person name="Lin J.S."/>
            <person name="Chang W.E."/>
            <person name="Higgs B.W."/>
            <person name="Demirev P."/>
            <person name="Lindquist J."/>
            <person name="Liem A."/>
            <person name="Fochler E."/>
            <person name="Read T.D."/>
            <person name="Tapia R."/>
            <person name="Johnson S."/>
            <person name="Bishop-Lilly K.A."/>
            <person name="Detter C."/>
            <person name="Han C."/>
            <person name="Sozhamannan S."/>
            <person name="Rosenzweig C.N."/>
            <person name="Skowronski E.W."/>
        </authorList>
    </citation>
    <scope>NUCLEOTIDE SEQUENCE [LARGE SCALE GENOMIC DNA]</scope>
    <source>
        <strain evidence="1 2">MLST1</strain>
    </source>
</reference>
<organism evidence="1 2">
    <name type="scientific">Aliidiomarina minuta</name>
    <dbReference type="NCBI Taxonomy" id="880057"/>
    <lineage>
        <taxon>Bacteria</taxon>
        <taxon>Pseudomonadati</taxon>
        <taxon>Pseudomonadota</taxon>
        <taxon>Gammaproteobacteria</taxon>
        <taxon>Alteromonadales</taxon>
        <taxon>Idiomarinaceae</taxon>
        <taxon>Aliidiomarina</taxon>
    </lineage>
</organism>
<proteinExistence type="predicted"/>
<evidence type="ECO:0000313" key="1">
    <source>
        <dbReference type="EMBL" id="RUO24543.1"/>
    </source>
</evidence>
<sequence>MEGVVSMTIVYRHNEEEAMGIISRVSYKHHGNDVLVSYESGMAKGHTIRLTRVDQNTYRSEIGTLKRVR</sequence>
<accession>A0A432W4W3</accession>
<evidence type="ECO:0000313" key="2">
    <source>
        <dbReference type="Proteomes" id="UP000288293"/>
    </source>
</evidence>
<comment type="caution">
    <text evidence="1">The sequence shown here is derived from an EMBL/GenBank/DDBJ whole genome shotgun (WGS) entry which is preliminary data.</text>
</comment>
<dbReference type="EMBL" id="PIPL01000002">
    <property type="protein sequence ID" value="RUO24543.1"/>
    <property type="molecule type" value="Genomic_DNA"/>
</dbReference>
<dbReference type="AlphaFoldDB" id="A0A432W4W3"/>
<keyword evidence="2" id="KW-1185">Reference proteome</keyword>
<gene>
    <name evidence="1" type="ORF">CWE09_11350</name>
</gene>